<dbReference type="InterPro" id="IPR053378">
    <property type="entry name" value="Prenyl_diphosphate_synthase"/>
</dbReference>
<comment type="similarity">
    <text evidence="2 12">Belongs to the FPP/GGPP synthase family.</text>
</comment>
<evidence type="ECO:0000256" key="5">
    <source>
        <dbReference type="ARBA" id="ARBA00022679"/>
    </source>
</evidence>
<dbReference type="CDD" id="cd00685">
    <property type="entry name" value="Trans_IPPS_HT"/>
    <property type="match status" value="1"/>
</dbReference>
<dbReference type="Gene3D" id="1.10.600.10">
    <property type="entry name" value="Farnesyl Diphosphate Synthase"/>
    <property type="match status" value="1"/>
</dbReference>
<evidence type="ECO:0000256" key="12">
    <source>
        <dbReference type="RuleBase" id="RU004466"/>
    </source>
</evidence>
<comment type="cofactor">
    <cofactor evidence="1">
        <name>Mg(2+)</name>
        <dbReference type="ChEBI" id="CHEBI:18420"/>
    </cofactor>
</comment>
<name>A0A8J3DWE5_9BACL</name>
<dbReference type="RefSeq" id="WP_188694937.1">
    <property type="nucleotide sequence ID" value="NZ_BMIR01000013.1"/>
</dbReference>
<dbReference type="PANTHER" id="PTHR43281:SF1">
    <property type="entry name" value="FARNESYL DIPHOSPHATE SYNTHASE"/>
    <property type="match status" value="1"/>
</dbReference>
<dbReference type="GO" id="GO:0004337">
    <property type="term" value="F:(2E,6E)-farnesyl diphosphate synthase activity"/>
    <property type="evidence" value="ECO:0007669"/>
    <property type="project" value="UniProtKB-EC"/>
</dbReference>
<dbReference type="Proteomes" id="UP000628775">
    <property type="component" value="Unassembled WGS sequence"/>
</dbReference>
<evidence type="ECO:0000256" key="11">
    <source>
        <dbReference type="ARBA" id="ARBA00049399"/>
    </source>
</evidence>
<reference evidence="13" key="1">
    <citation type="journal article" date="2014" name="Int. J. Syst. Evol. Microbiol.">
        <title>Complete genome sequence of Corynebacterium casei LMG S-19264T (=DSM 44701T), isolated from a smear-ripened cheese.</title>
        <authorList>
            <consortium name="US DOE Joint Genome Institute (JGI-PGF)"/>
            <person name="Walter F."/>
            <person name="Albersmeier A."/>
            <person name="Kalinowski J."/>
            <person name="Ruckert C."/>
        </authorList>
    </citation>
    <scope>NUCLEOTIDE SEQUENCE</scope>
    <source>
        <strain evidence="13">CGMCC 1.15371</strain>
    </source>
</reference>
<dbReference type="InterPro" id="IPR008949">
    <property type="entry name" value="Isoprenoid_synthase_dom_sf"/>
</dbReference>
<comment type="catalytic activity">
    <reaction evidence="11">
        <text>isopentenyl diphosphate + (2E)-geranyl diphosphate = (2E,6E)-farnesyl diphosphate + diphosphate</text>
        <dbReference type="Rhea" id="RHEA:19361"/>
        <dbReference type="ChEBI" id="CHEBI:33019"/>
        <dbReference type="ChEBI" id="CHEBI:58057"/>
        <dbReference type="ChEBI" id="CHEBI:128769"/>
        <dbReference type="ChEBI" id="CHEBI:175763"/>
        <dbReference type="EC" id="2.5.1.10"/>
    </reaction>
</comment>
<dbReference type="GO" id="GO:0046872">
    <property type="term" value="F:metal ion binding"/>
    <property type="evidence" value="ECO:0007669"/>
    <property type="project" value="UniProtKB-KW"/>
</dbReference>
<evidence type="ECO:0000256" key="7">
    <source>
        <dbReference type="ARBA" id="ARBA00022842"/>
    </source>
</evidence>
<dbReference type="EMBL" id="BMIR01000013">
    <property type="protein sequence ID" value="GGE46512.1"/>
    <property type="molecule type" value="Genomic_DNA"/>
</dbReference>
<dbReference type="GO" id="GO:0005737">
    <property type="term" value="C:cytoplasm"/>
    <property type="evidence" value="ECO:0007669"/>
    <property type="project" value="UniProtKB-ARBA"/>
</dbReference>
<evidence type="ECO:0000256" key="6">
    <source>
        <dbReference type="ARBA" id="ARBA00022723"/>
    </source>
</evidence>
<dbReference type="InterPro" id="IPR033749">
    <property type="entry name" value="Polyprenyl_synt_CS"/>
</dbReference>
<evidence type="ECO:0000256" key="4">
    <source>
        <dbReference type="ARBA" id="ARBA00015100"/>
    </source>
</evidence>
<protein>
    <recommendedName>
        <fullName evidence="4">Farnesyl diphosphate synthase</fullName>
        <ecNumber evidence="3">2.5.1.10</ecNumber>
    </recommendedName>
    <alternativeName>
        <fullName evidence="10">(2E,6E)-farnesyl diphosphate synthase</fullName>
    </alternativeName>
    <alternativeName>
        <fullName evidence="9">Geranyltranstransferase</fullName>
    </alternativeName>
</protein>
<dbReference type="SFLD" id="SFLDG01017">
    <property type="entry name" value="Polyprenyl_Transferase_Like"/>
    <property type="match status" value="1"/>
</dbReference>
<dbReference type="GO" id="GO:0016114">
    <property type="term" value="P:terpenoid biosynthetic process"/>
    <property type="evidence" value="ECO:0007669"/>
    <property type="project" value="UniProtKB-ARBA"/>
</dbReference>
<dbReference type="SFLD" id="SFLDS00005">
    <property type="entry name" value="Isoprenoid_Synthase_Type_I"/>
    <property type="match status" value="1"/>
</dbReference>
<dbReference type="PANTHER" id="PTHR43281">
    <property type="entry name" value="FARNESYL DIPHOSPHATE SYNTHASE"/>
    <property type="match status" value="1"/>
</dbReference>
<dbReference type="PROSITE" id="PS00723">
    <property type="entry name" value="POLYPRENYL_SYNTHASE_1"/>
    <property type="match status" value="1"/>
</dbReference>
<keyword evidence="7" id="KW-0460">Magnesium</keyword>
<keyword evidence="14" id="KW-1185">Reference proteome</keyword>
<dbReference type="NCBIfam" id="NF045485">
    <property type="entry name" value="FPPsyn"/>
    <property type="match status" value="1"/>
</dbReference>
<evidence type="ECO:0000256" key="9">
    <source>
        <dbReference type="ARBA" id="ARBA00032380"/>
    </source>
</evidence>
<evidence type="ECO:0000256" key="8">
    <source>
        <dbReference type="ARBA" id="ARBA00023229"/>
    </source>
</evidence>
<dbReference type="PROSITE" id="PS00444">
    <property type="entry name" value="POLYPRENYL_SYNTHASE_2"/>
    <property type="match status" value="1"/>
</dbReference>
<dbReference type="Pfam" id="PF00348">
    <property type="entry name" value="polyprenyl_synt"/>
    <property type="match status" value="1"/>
</dbReference>
<dbReference type="InterPro" id="IPR000092">
    <property type="entry name" value="Polyprenyl_synt"/>
</dbReference>
<evidence type="ECO:0000256" key="3">
    <source>
        <dbReference type="ARBA" id="ARBA00012439"/>
    </source>
</evidence>
<reference evidence="13" key="2">
    <citation type="submission" date="2020-09" db="EMBL/GenBank/DDBJ databases">
        <authorList>
            <person name="Sun Q."/>
            <person name="Zhou Y."/>
        </authorList>
    </citation>
    <scope>NUCLEOTIDE SEQUENCE</scope>
    <source>
        <strain evidence="13">CGMCC 1.15371</strain>
    </source>
</reference>
<evidence type="ECO:0000256" key="10">
    <source>
        <dbReference type="ARBA" id="ARBA00032873"/>
    </source>
</evidence>
<organism evidence="13 14">
    <name type="scientific">Pullulanibacillus camelliae</name>
    <dbReference type="NCBI Taxonomy" id="1707096"/>
    <lineage>
        <taxon>Bacteria</taxon>
        <taxon>Bacillati</taxon>
        <taxon>Bacillota</taxon>
        <taxon>Bacilli</taxon>
        <taxon>Bacillales</taxon>
        <taxon>Sporolactobacillaceae</taxon>
        <taxon>Pullulanibacillus</taxon>
    </lineage>
</organism>
<evidence type="ECO:0000313" key="14">
    <source>
        <dbReference type="Proteomes" id="UP000628775"/>
    </source>
</evidence>
<keyword evidence="5 12" id="KW-0808">Transferase</keyword>
<dbReference type="EC" id="2.5.1.10" evidence="3"/>
<dbReference type="FunFam" id="1.10.600.10:FF:000001">
    <property type="entry name" value="Geranylgeranyl diphosphate synthase"/>
    <property type="match status" value="1"/>
</dbReference>
<keyword evidence="8" id="KW-0414">Isoprene biosynthesis</keyword>
<comment type="caution">
    <text evidence="13">The sequence shown here is derived from an EMBL/GenBank/DDBJ whole genome shotgun (WGS) entry which is preliminary data.</text>
</comment>
<evidence type="ECO:0000256" key="2">
    <source>
        <dbReference type="ARBA" id="ARBA00006706"/>
    </source>
</evidence>
<keyword evidence="6" id="KW-0479">Metal-binding</keyword>
<gene>
    <name evidence="13" type="primary">ispA</name>
    <name evidence="13" type="ORF">GCM10011391_26620</name>
</gene>
<proteinExistence type="inferred from homology"/>
<sequence length="294" mass="32297">MTMDIVAYLETKKALIDQHLVQLLKRMEAPDRLKESMLYSVEAGGKRLRPILMLAVVEALESKTEYGLQPASALELVHTYSLIHDDLPAMDDDDLRRGLPTNHKKFGEATAILAGDGLLTFAFTCLSQAPYIDAKTKLWLIQELANAAGPSAMVGGQMDDLEAEGKALDLIALEKIHQKKTGRLLEFAVMGGATIAKADRSTKDTLQLFARHLGLAFQIQDDILDIEGDEAAIGKPVGSDIENKKNTYPAILGIEGTKEQLKAHFEKALDALKSTAIQHDVLEGIAHFIIERHY</sequence>
<accession>A0A8J3DWE5</accession>
<evidence type="ECO:0000313" key="13">
    <source>
        <dbReference type="EMBL" id="GGE46512.1"/>
    </source>
</evidence>
<evidence type="ECO:0000256" key="1">
    <source>
        <dbReference type="ARBA" id="ARBA00001946"/>
    </source>
</evidence>
<dbReference type="AlphaFoldDB" id="A0A8J3DWE5"/>
<dbReference type="SUPFAM" id="SSF48576">
    <property type="entry name" value="Terpenoid synthases"/>
    <property type="match status" value="1"/>
</dbReference>